<dbReference type="InterPro" id="IPR003203">
    <property type="entry name" value="CobU/CobP"/>
</dbReference>
<evidence type="ECO:0000256" key="9">
    <source>
        <dbReference type="ARBA" id="ARBA00012523"/>
    </source>
</evidence>
<feature type="binding site" evidence="19">
    <location>
        <begin position="31"/>
        <end position="33"/>
    </location>
    <ligand>
        <name>GTP</name>
        <dbReference type="ChEBI" id="CHEBI:37565"/>
    </ligand>
</feature>
<dbReference type="GO" id="GO:0009236">
    <property type="term" value="P:cobalamin biosynthetic process"/>
    <property type="evidence" value="ECO:0007669"/>
    <property type="project" value="UniProtKB-KW"/>
</dbReference>
<dbReference type="GO" id="GO:0008820">
    <property type="term" value="F:cobinamide phosphate guanylyltransferase activity"/>
    <property type="evidence" value="ECO:0007669"/>
    <property type="project" value="UniProtKB-EC"/>
</dbReference>
<comment type="pathway">
    <text evidence="6">Cofactor biosynthesis; adenosylcobalamin biosynthesis; adenosylcobalamin from cob(II)yrinate a,c-diamide: step 5/7.</text>
</comment>
<evidence type="ECO:0000256" key="15">
    <source>
        <dbReference type="ARBA" id="ARBA00023134"/>
    </source>
</evidence>
<sequence>MRVLVTGGVRSGKSRHAAGLLAGRDRVTFVAPGPVADGSDPDWEIRVAHHRAHRPTRWDTVETVDLASALGDASGPVLVDCLGTWVTAVLDRAELWDAPMDAAHRLVDQHVAAIREALWEHDDDVVLVTNEVGYGVVPPHRSGGVFRDLLGSANQGVAEACDEVHLVVCGRVLRL</sequence>
<gene>
    <name evidence="20" type="ORF">A6048_16960</name>
</gene>
<comment type="catalytic activity">
    <reaction evidence="3">
        <text>adenosylcob(III)inamide + GTP = adenosylcob(III)inamide phosphate + GDP + H(+)</text>
        <dbReference type="Rhea" id="RHEA:15765"/>
        <dbReference type="ChEBI" id="CHEBI:2480"/>
        <dbReference type="ChEBI" id="CHEBI:15378"/>
        <dbReference type="ChEBI" id="CHEBI:37565"/>
        <dbReference type="ChEBI" id="CHEBI:58189"/>
        <dbReference type="ChEBI" id="CHEBI:58502"/>
        <dbReference type="EC" id="2.7.1.156"/>
    </reaction>
</comment>
<accession>A0AAD0JW97</accession>
<dbReference type="GO" id="GO:0005525">
    <property type="term" value="F:GTP binding"/>
    <property type="evidence" value="ECO:0007669"/>
    <property type="project" value="UniProtKB-KW"/>
</dbReference>
<comment type="catalytic activity">
    <reaction evidence="1">
        <text>adenosylcob(III)inamide + ATP = adenosylcob(III)inamide phosphate + ADP + H(+)</text>
        <dbReference type="Rhea" id="RHEA:15769"/>
        <dbReference type="ChEBI" id="CHEBI:2480"/>
        <dbReference type="ChEBI" id="CHEBI:15378"/>
        <dbReference type="ChEBI" id="CHEBI:30616"/>
        <dbReference type="ChEBI" id="CHEBI:58502"/>
        <dbReference type="ChEBI" id="CHEBI:456216"/>
        <dbReference type="EC" id="2.7.1.156"/>
    </reaction>
</comment>
<evidence type="ECO:0000256" key="2">
    <source>
        <dbReference type="ARBA" id="ARBA00000711"/>
    </source>
</evidence>
<dbReference type="InterPro" id="IPR027417">
    <property type="entry name" value="P-loop_NTPase"/>
</dbReference>
<proteinExistence type="inferred from homology"/>
<evidence type="ECO:0000256" key="1">
    <source>
        <dbReference type="ARBA" id="ARBA00000312"/>
    </source>
</evidence>
<dbReference type="PANTHER" id="PTHR34848:SF1">
    <property type="entry name" value="BIFUNCTIONAL ADENOSYLCOBALAMIN BIOSYNTHESIS PROTEIN COBU"/>
    <property type="match status" value="1"/>
</dbReference>
<dbReference type="AlphaFoldDB" id="A0AAD0JW97"/>
<dbReference type="KEGG" id="dpc:A6048_16960"/>
<evidence type="ECO:0000313" key="20">
    <source>
        <dbReference type="EMBL" id="AWH96906.1"/>
    </source>
</evidence>
<keyword evidence="14" id="KW-0067">ATP-binding</keyword>
<dbReference type="GO" id="GO:0005524">
    <property type="term" value="F:ATP binding"/>
    <property type="evidence" value="ECO:0007669"/>
    <property type="project" value="UniProtKB-KW"/>
</dbReference>
<dbReference type="PANTHER" id="PTHR34848">
    <property type="match status" value="1"/>
</dbReference>
<feature type="active site" description="GMP-histidine intermediate" evidence="18">
    <location>
        <position position="50"/>
    </location>
</feature>
<evidence type="ECO:0000256" key="17">
    <source>
        <dbReference type="ARBA" id="ARBA00030571"/>
    </source>
</evidence>
<evidence type="ECO:0000256" key="19">
    <source>
        <dbReference type="PIRSR" id="PIRSR006135-2"/>
    </source>
</evidence>
<dbReference type="EC" id="2.7.1.156" evidence="8"/>
<protein>
    <recommendedName>
        <fullName evidence="16">Adenosylcobinamide kinase</fullName>
        <ecNumber evidence="8">2.7.1.156</ecNumber>
        <ecNumber evidence="9">2.7.7.62</ecNumber>
    </recommendedName>
    <alternativeName>
        <fullName evidence="17">Adenosylcobinamide-phosphate guanylyltransferase</fullName>
    </alternativeName>
</protein>
<keyword evidence="21" id="KW-1185">Reference proteome</keyword>
<dbReference type="RefSeq" id="WP_107747025.1">
    <property type="nucleotide sequence ID" value="NZ_CP015453.1"/>
</dbReference>
<dbReference type="Pfam" id="PF02283">
    <property type="entry name" value="CobU"/>
    <property type="match status" value="1"/>
</dbReference>
<reference evidence="20 21" key="1">
    <citation type="submission" date="2016-04" db="EMBL/GenBank/DDBJ databases">
        <title>Complete genome sequence of the haloalkaliphilic hydrocarbon-degrading bacterium Dietzia psychralcaliphila ILA-1T, isolated from a drain of a fish product-processing plant.</title>
        <authorList>
            <person name="Zhao J."/>
            <person name="Hu B."/>
            <person name="Geng S."/>
            <person name="Nie Y."/>
            <person name="Tang Y."/>
        </authorList>
    </citation>
    <scope>NUCLEOTIDE SEQUENCE [LARGE SCALE GENOMIC DNA]</scope>
    <source>
        <strain evidence="20 21">ILA-1</strain>
    </source>
</reference>
<evidence type="ECO:0000256" key="10">
    <source>
        <dbReference type="ARBA" id="ARBA00022573"/>
    </source>
</evidence>
<evidence type="ECO:0000256" key="16">
    <source>
        <dbReference type="ARBA" id="ARBA00029570"/>
    </source>
</evidence>
<feature type="binding site" evidence="19">
    <location>
        <position position="80"/>
    </location>
    <ligand>
        <name>GTP</name>
        <dbReference type="ChEBI" id="CHEBI:37565"/>
    </ligand>
</feature>
<comment type="similarity">
    <text evidence="7">Belongs to the CobU/CobP family.</text>
</comment>
<dbReference type="EC" id="2.7.7.62" evidence="9"/>
<keyword evidence="11" id="KW-0808">Transferase</keyword>
<evidence type="ECO:0000256" key="4">
    <source>
        <dbReference type="ARBA" id="ARBA00003889"/>
    </source>
</evidence>
<evidence type="ECO:0000256" key="13">
    <source>
        <dbReference type="ARBA" id="ARBA00022777"/>
    </source>
</evidence>
<dbReference type="Gene3D" id="3.40.50.300">
    <property type="entry name" value="P-loop containing nucleotide triphosphate hydrolases"/>
    <property type="match status" value="1"/>
</dbReference>
<keyword evidence="15 19" id="KW-0342">GTP-binding</keyword>
<evidence type="ECO:0000256" key="14">
    <source>
        <dbReference type="ARBA" id="ARBA00022840"/>
    </source>
</evidence>
<keyword evidence="13 20" id="KW-0418">Kinase</keyword>
<dbReference type="EMBL" id="CP015453">
    <property type="protein sequence ID" value="AWH96906.1"/>
    <property type="molecule type" value="Genomic_DNA"/>
</dbReference>
<comment type="function">
    <text evidence="4">Catalyzes ATP-dependent phosphorylation of adenosylcobinamide and addition of GMP to adenosylcobinamide phosphate.</text>
</comment>
<keyword evidence="12 19" id="KW-0547">Nucleotide-binding</keyword>
<organism evidence="20 21">
    <name type="scientific">Dietzia psychralcaliphila</name>
    <dbReference type="NCBI Taxonomy" id="139021"/>
    <lineage>
        <taxon>Bacteria</taxon>
        <taxon>Bacillati</taxon>
        <taxon>Actinomycetota</taxon>
        <taxon>Actinomycetes</taxon>
        <taxon>Mycobacteriales</taxon>
        <taxon>Dietziaceae</taxon>
        <taxon>Dietzia</taxon>
    </lineage>
</organism>
<feature type="binding site" evidence="19">
    <location>
        <position position="62"/>
    </location>
    <ligand>
        <name>GTP</name>
        <dbReference type="ChEBI" id="CHEBI:37565"/>
    </ligand>
</feature>
<evidence type="ECO:0000256" key="8">
    <source>
        <dbReference type="ARBA" id="ARBA00012016"/>
    </source>
</evidence>
<name>A0AAD0JW97_9ACTN</name>
<evidence type="ECO:0000313" key="21">
    <source>
        <dbReference type="Proteomes" id="UP000244903"/>
    </source>
</evidence>
<dbReference type="PIRSF" id="PIRSF006135">
    <property type="entry name" value="CobU"/>
    <property type="match status" value="1"/>
</dbReference>
<evidence type="ECO:0000256" key="18">
    <source>
        <dbReference type="PIRSR" id="PIRSR006135-1"/>
    </source>
</evidence>
<evidence type="ECO:0000256" key="12">
    <source>
        <dbReference type="ARBA" id="ARBA00022741"/>
    </source>
</evidence>
<evidence type="ECO:0000256" key="5">
    <source>
        <dbReference type="ARBA" id="ARBA00004692"/>
    </source>
</evidence>
<dbReference type="Proteomes" id="UP000244903">
    <property type="component" value="Chromosome"/>
</dbReference>
<comment type="catalytic activity">
    <reaction evidence="2">
        <text>adenosylcob(III)inamide phosphate + GTP + H(+) = adenosylcob(III)inamide-GDP + diphosphate</text>
        <dbReference type="Rhea" id="RHEA:22712"/>
        <dbReference type="ChEBI" id="CHEBI:15378"/>
        <dbReference type="ChEBI" id="CHEBI:33019"/>
        <dbReference type="ChEBI" id="CHEBI:37565"/>
        <dbReference type="ChEBI" id="CHEBI:58502"/>
        <dbReference type="ChEBI" id="CHEBI:60487"/>
        <dbReference type="EC" id="2.7.7.62"/>
    </reaction>
</comment>
<dbReference type="SUPFAM" id="SSF52540">
    <property type="entry name" value="P-loop containing nucleoside triphosphate hydrolases"/>
    <property type="match status" value="1"/>
</dbReference>
<dbReference type="GO" id="GO:0043752">
    <property type="term" value="F:adenosylcobinamide kinase activity"/>
    <property type="evidence" value="ECO:0007669"/>
    <property type="project" value="UniProtKB-EC"/>
</dbReference>
<dbReference type="CDD" id="cd00544">
    <property type="entry name" value="CobU"/>
    <property type="match status" value="1"/>
</dbReference>
<feature type="binding site" evidence="19">
    <location>
        <begin position="51"/>
        <end position="54"/>
    </location>
    <ligand>
        <name>GTP</name>
        <dbReference type="ChEBI" id="CHEBI:37565"/>
    </ligand>
</feature>
<evidence type="ECO:0000256" key="11">
    <source>
        <dbReference type="ARBA" id="ARBA00022679"/>
    </source>
</evidence>
<evidence type="ECO:0000256" key="7">
    <source>
        <dbReference type="ARBA" id="ARBA00007490"/>
    </source>
</evidence>
<evidence type="ECO:0000256" key="3">
    <source>
        <dbReference type="ARBA" id="ARBA00001522"/>
    </source>
</evidence>
<evidence type="ECO:0000256" key="6">
    <source>
        <dbReference type="ARBA" id="ARBA00005159"/>
    </source>
</evidence>
<feature type="binding site" evidence="19">
    <location>
        <begin position="7"/>
        <end position="14"/>
    </location>
    <ligand>
        <name>GTP</name>
        <dbReference type="ChEBI" id="CHEBI:37565"/>
    </ligand>
</feature>
<keyword evidence="10" id="KW-0169">Cobalamin biosynthesis</keyword>
<comment type="pathway">
    <text evidence="5">Cofactor biosynthesis; adenosylcobalamin biosynthesis; adenosylcobalamin from cob(II)yrinate a,c-diamide: step 6/7.</text>
</comment>